<name>A0AAD9LW38_9PEZI</name>
<reference evidence="2" key="1">
    <citation type="submission" date="2021-06" db="EMBL/GenBank/DDBJ databases">
        <title>Comparative genomics, transcriptomics and evolutionary studies reveal genomic signatures of adaptation to plant cell wall in hemibiotrophic fungi.</title>
        <authorList>
            <consortium name="DOE Joint Genome Institute"/>
            <person name="Baroncelli R."/>
            <person name="Diaz J.F."/>
            <person name="Benocci T."/>
            <person name="Peng M."/>
            <person name="Battaglia E."/>
            <person name="Haridas S."/>
            <person name="Andreopoulos W."/>
            <person name="Labutti K."/>
            <person name="Pangilinan J."/>
            <person name="Floch G.L."/>
            <person name="Makela M.R."/>
            <person name="Henrissat B."/>
            <person name="Grigoriev I.V."/>
            <person name="Crouch J.A."/>
            <person name="De Vries R.P."/>
            <person name="Sukno S.A."/>
            <person name="Thon M.R."/>
        </authorList>
    </citation>
    <scope>NUCLEOTIDE SEQUENCE</scope>
    <source>
        <strain evidence="2">MAFF235873</strain>
    </source>
</reference>
<dbReference type="Proteomes" id="UP001232148">
    <property type="component" value="Unassembled WGS sequence"/>
</dbReference>
<accession>A0AAD9LW38</accession>
<proteinExistence type="predicted"/>
<evidence type="ECO:0000313" key="3">
    <source>
        <dbReference type="Proteomes" id="UP001232148"/>
    </source>
</evidence>
<dbReference type="EMBL" id="MU842967">
    <property type="protein sequence ID" value="KAK2024371.1"/>
    <property type="molecule type" value="Genomic_DNA"/>
</dbReference>
<protein>
    <submittedName>
        <fullName evidence="2">Uncharacterized protein</fullName>
    </submittedName>
</protein>
<dbReference type="AlphaFoldDB" id="A0AAD9LW38"/>
<evidence type="ECO:0000256" key="1">
    <source>
        <dbReference type="SAM" id="MobiDB-lite"/>
    </source>
</evidence>
<comment type="caution">
    <text evidence="2">The sequence shown here is derived from an EMBL/GenBank/DDBJ whole genome shotgun (WGS) entry which is preliminary data.</text>
</comment>
<feature type="region of interest" description="Disordered" evidence="1">
    <location>
        <begin position="136"/>
        <end position="155"/>
    </location>
</feature>
<evidence type="ECO:0000313" key="2">
    <source>
        <dbReference type="EMBL" id="KAK2024371.1"/>
    </source>
</evidence>
<sequence>MPGADNPPWAMYDSFCKQSRNPIASAEELTAPRPVNPSTEIKERRGLLDLDSTPTPRASALAVIEHRLTSVSVDSLVPTALVTPQGLVFPINDNFRSHPNKSHAFPPCFDSRHRCHYSLPIPVVSLLASRCNHTSTTTTFGHQPPSQTGLRVIQS</sequence>
<organism evidence="2 3">
    <name type="scientific">Colletotrichum zoysiae</name>
    <dbReference type="NCBI Taxonomy" id="1216348"/>
    <lineage>
        <taxon>Eukaryota</taxon>
        <taxon>Fungi</taxon>
        <taxon>Dikarya</taxon>
        <taxon>Ascomycota</taxon>
        <taxon>Pezizomycotina</taxon>
        <taxon>Sordariomycetes</taxon>
        <taxon>Hypocreomycetidae</taxon>
        <taxon>Glomerellales</taxon>
        <taxon>Glomerellaceae</taxon>
        <taxon>Colletotrichum</taxon>
        <taxon>Colletotrichum graminicola species complex</taxon>
    </lineage>
</organism>
<keyword evidence="3" id="KW-1185">Reference proteome</keyword>
<gene>
    <name evidence="2" type="ORF">LX32DRAFT_676048</name>
</gene>